<name>A0A8A1M4I9_AJECA</name>
<sequence length="375" mass="42545">MFLGSTMALKLLGLLSGEISSHITFPQLRLKDIARPLCHCPFYSGSPYWQSKKQVAAGAAGSTCPGLPLSKRFLAIESFWDPHKRHRMKQMSAFRGFLYKHCAGRSDLESRRGFRDLQQTPTHLSSLPATREPPQPSTPKLLNLIGSTSTEATGKGDGMGWGYGHWSYLRRYHFFLTKGESKIGLTRVFEDLLHETWASLGLSDAYLLYDDRDGDRRHTQHPLQNPASNRLILVSGESSRHPRSYAKHPCFLCKSTVGLEEYRKKCFLEAATDDYWTSKEQSIRVMDCDISVVSTKEMTPDDRVRLVYQTTQSPDINTKHPRVSVYEFRSPQCSRCYWQLIKLLIPHSRKDIYLTGLNTGGGKRSSFCKTPAAEN</sequence>
<evidence type="ECO:0000313" key="4">
    <source>
        <dbReference type="Proteomes" id="UP000663671"/>
    </source>
</evidence>
<feature type="compositionally biased region" description="Polar residues" evidence="1">
    <location>
        <begin position="119"/>
        <end position="128"/>
    </location>
</feature>
<feature type="chain" id="PRO_5034950338" evidence="2">
    <location>
        <begin position="22"/>
        <end position="375"/>
    </location>
</feature>
<accession>A0A8A1M4I9</accession>
<dbReference type="EMBL" id="CP069109">
    <property type="protein sequence ID" value="QSS59653.1"/>
    <property type="molecule type" value="Genomic_DNA"/>
</dbReference>
<gene>
    <name evidence="3" type="ORF">I7I51_09089</name>
</gene>
<protein>
    <submittedName>
        <fullName evidence="3">Uncharacterized protein</fullName>
    </submittedName>
</protein>
<evidence type="ECO:0000313" key="3">
    <source>
        <dbReference type="EMBL" id="QSS59653.1"/>
    </source>
</evidence>
<evidence type="ECO:0000256" key="1">
    <source>
        <dbReference type="SAM" id="MobiDB-lite"/>
    </source>
</evidence>
<reference evidence="3" key="1">
    <citation type="submission" date="2021-01" db="EMBL/GenBank/DDBJ databases">
        <title>Chromosome-level genome assembly of a human fungal pathogen reveals clustering of transcriptionally co-regulated genes.</title>
        <authorList>
            <person name="Voorhies M."/>
            <person name="Cohen S."/>
            <person name="Shea T.P."/>
            <person name="Petrus S."/>
            <person name="Munoz J.F."/>
            <person name="Poplawski S."/>
            <person name="Goldman W.E."/>
            <person name="Michael T."/>
            <person name="Cuomo C.A."/>
            <person name="Sil A."/>
            <person name="Beyhan S."/>
        </authorList>
    </citation>
    <scope>NUCLEOTIDE SEQUENCE</scope>
    <source>
        <strain evidence="3">WU24</strain>
    </source>
</reference>
<dbReference type="Proteomes" id="UP000663671">
    <property type="component" value="Chromosome 2"/>
</dbReference>
<feature type="signal peptide" evidence="2">
    <location>
        <begin position="1"/>
        <end position="21"/>
    </location>
</feature>
<evidence type="ECO:0000256" key="2">
    <source>
        <dbReference type="SAM" id="SignalP"/>
    </source>
</evidence>
<dbReference type="AlphaFoldDB" id="A0A8A1M4I9"/>
<keyword evidence="2" id="KW-0732">Signal</keyword>
<proteinExistence type="predicted"/>
<organism evidence="3 4">
    <name type="scientific">Ajellomyces capsulatus</name>
    <name type="common">Darling's disease fungus</name>
    <name type="synonym">Histoplasma capsulatum</name>
    <dbReference type="NCBI Taxonomy" id="5037"/>
    <lineage>
        <taxon>Eukaryota</taxon>
        <taxon>Fungi</taxon>
        <taxon>Dikarya</taxon>
        <taxon>Ascomycota</taxon>
        <taxon>Pezizomycotina</taxon>
        <taxon>Eurotiomycetes</taxon>
        <taxon>Eurotiomycetidae</taxon>
        <taxon>Onygenales</taxon>
        <taxon>Ajellomycetaceae</taxon>
        <taxon>Histoplasma</taxon>
    </lineage>
</organism>
<feature type="region of interest" description="Disordered" evidence="1">
    <location>
        <begin position="119"/>
        <end position="140"/>
    </location>
</feature>
<dbReference type="VEuPathDB" id="FungiDB:I7I51_09089"/>